<reference evidence="2" key="1">
    <citation type="journal article" date="2019" name="Int. J. Syst. Evol. Microbiol.">
        <title>The Global Catalogue of Microorganisms (GCM) 10K type strain sequencing project: providing services to taxonomists for standard genome sequencing and annotation.</title>
        <authorList>
            <consortium name="The Broad Institute Genomics Platform"/>
            <consortium name="The Broad Institute Genome Sequencing Center for Infectious Disease"/>
            <person name="Wu L."/>
            <person name="Ma J."/>
        </authorList>
    </citation>
    <scope>NUCLEOTIDE SEQUENCE [LARGE SCALE GENOMIC DNA]</scope>
    <source>
        <strain evidence="2">KCTC 32239</strain>
    </source>
</reference>
<evidence type="ECO:0000313" key="1">
    <source>
        <dbReference type="EMBL" id="GGY88367.1"/>
    </source>
</evidence>
<gene>
    <name evidence="1" type="ORF">GCM10011613_36770</name>
</gene>
<dbReference type="NCBIfam" id="TIGR02443">
    <property type="entry name" value="YheV family putative zinc ribbon protein"/>
    <property type="match status" value="1"/>
</dbReference>
<organism evidence="1 2">
    <name type="scientific">Cellvibrio zantedeschiae</name>
    <dbReference type="NCBI Taxonomy" id="1237077"/>
    <lineage>
        <taxon>Bacteria</taxon>
        <taxon>Pseudomonadati</taxon>
        <taxon>Pseudomonadota</taxon>
        <taxon>Gammaproteobacteria</taxon>
        <taxon>Cellvibrionales</taxon>
        <taxon>Cellvibrionaceae</taxon>
        <taxon>Cellvibrio</taxon>
    </lineage>
</organism>
<proteinExistence type="predicted"/>
<name>A0ABQ3BEY6_9GAMM</name>
<evidence type="ECO:0008006" key="3">
    <source>
        <dbReference type="Google" id="ProtNLM"/>
    </source>
</evidence>
<dbReference type="Proteomes" id="UP000619761">
    <property type="component" value="Unassembled WGS sequence"/>
</dbReference>
<sequence length="81" mass="9272">MAYSTKRRFMAGAVCPRCSKMDSIVVYNLDGKDFRECVSCDFKEEMRINIATGELETRVNQVREDAHETQVINIVSPDSKH</sequence>
<dbReference type="EMBL" id="BMYZ01000005">
    <property type="protein sequence ID" value="GGY88367.1"/>
    <property type="molecule type" value="Genomic_DNA"/>
</dbReference>
<dbReference type="Pfam" id="PF09526">
    <property type="entry name" value="DUF2387"/>
    <property type="match status" value="1"/>
</dbReference>
<keyword evidence="2" id="KW-1185">Reference proteome</keyword>
<dbReference type="InterPro" id="IPR012658">
    <property type="entry name" value="YheV"/>
</dbReference>
<comment type="caution">
    <text evidence="1">The sequence shown here is derived from an EMBL/GenBank/DDBJ whole genome shotgun (WGS) entry which is preliminary data.</text>
</comment>
<protein>
    <recommendedName>
        <fullName evidence="3">YheV family metal-binding protein</fullName>
    </recommendedName>
</protein>
<dbReference type="RefSeq" id="WP_189421352.1">
    <property type="nucleotide sequence ID" value="NZ_BMYZ01000005.1"/>
</dbReference>
<evidence type="ECO:0000313" key="2">
    <source>
        <dbReference type="Proteomes" id="UP000619761"/>
    </source>
</evidence>
<accession>A0ABQ3BEY6</accession>